<dbReference type="PANTHER" id="PTHR34477">
    <property type="entry name" value="UPF0213 PROTEIN YHBQ"/>
    <property type="match status" value="1"/>
</dbReference>
<dbReference type="EMBL" id="PFSY01000177">
    <property type="protein sequence ID" value="PJC01302.1"/>
    <property type="molecule type" value="Genomic_DNA"/>
</dbReference>
<reference evidence="4" key="1">
    <citation type="submission" date="2017-09" db="EMBL/GenBank/DDBJ databases">
        <title>Depth-based differentiation of microbial function through sediment-hosted aquifers and enrichment of novel symbionts in the deep terrestrial subsurface.</title>
        <authorList>
            <person name="Probst A.J."/>
            <person name="Ladd B."/>
            <person name="Jarett J.K."/>
            <person name="Geller-Mcgrath D.E."/>
            <person name="Sieber C.M.K."/>
            <person name="Emerson J.B."/>
            <person name="Anantharaman K."/>
            <person name="Thomas B.C."/>
            <person name="Malmstrom R."/>
            <person name="Stieglmeier M."/>
            <person name="Klingl A."/>
            <person name="Woyke T."/>
            <person name="Ryan C.M."/>
            <person name="Banfield J.F."/>
        </authorList>
    </citation>
    <scope>NUCLEOTIDE SEQUENCE [LARGE SCALE GENOMIC DNA]</scope>
</reference>
<evidence type="ECO:0000313" key="3">
    <source>
        <dbReference type="EMBL" id="PJC01302.1"/>
    </source>
</evidence>
<dbReference type="InterPro" id="IPR035901">
    <property type="entry name" value="GIY-YIG_endonuc_sf"/>
</dbReference>
<dbReference type="InterPro" id="IPR050190">
    <property type="entry name" value="UPF0213_domain"/>
</dbReference>
<feature type="domain" description="GIY-YIG" evidence="2">
    <location>
        <begin position="5"/>
        <end position="80"/>
    </location>
</feature>
<dbReference type="CDD" id="cd10448">
    <property type="entry name" value="GIY-YIG_unchar_3"/>
    <property type="match status" value="1"/>
</dbReference>
<comment type="similarity">
    <text evidence="1">Belongs to the UPF0213 family.</text>
</comment>
<dbReference type="AlphaFoldDB" id="A0A2M8DQG2"/>
<name>A0A2M8DQG2_9BACT</name>
<protein>
    <submittedName>
        <fullName evidence="3">Excinuclease ABC subunit C</fullName>
    </submittedName>
</protein>
<dbReference type="SMART" id="SM00465">
    <property type="entry name" value="GIYc"/>
    <property type="match status" value="1"/>
</dbReference>
<evidence type="ECO:0000313" key="4">
    <source>
        <dbReference type="Proteomes" id="UP000230136"/>
    </source>
</evidence>
<gene>
    <name evidence="3" type="ORF">CO073_03880</name>
</gene>
<dbReference type="InterPro" id="IPR000305">
    <property type="entry name" value="GIY-YIG_endonuc"/>
</dbReference>
<sequence length="96" mass="11630">MKREYDFYVYIMASNTGTLYVGVTRDLTRRVEEHKSGVVEGFTKKYSCNRLVYYEHFDYIDDAIEREKEIKKWRREKKQGLIKEVNPHWNDLSSDL</sequence>
<dbReference type="PROSITE" id="PS50164">
    <property type="entry name" value="GIY_YIG"/>
    <property type="match status" value="1"/>
</dbReference>
<dbReference type="Proteomes" id="UP000230136">
    <property type="component" value="Unassembled WGS sequence"/>
</dbReference>
<dbReference type="Gene3D" id="3.40.1440.10">
    <property type="entry name" value="GIY-YIG endonuclease"/>
    <property type="match status" value="1"/>
</dbReference>
<evidence type="ECO:0000256" key="1">
    <source>
        <dbReference type="ARBA" id="ARBA00007435"/>
    </source>
</evidence>
<accession>A0A2M8DQG2</accession>
<dbReference type="Pfam" id="PF01541">
    <property type="entry name" value="GIY-YIG"/>
    <property type="match status" value="1"/>
</dbReference>
<evidence type="ECO:0000259" key="2">
    <source>
        <dbReference type="PROSITE" id="PS50164"/>
    </source>
</evidence>
<proteinExistence type="inferred from homology"/>
<dbReference type="SUPFAM" id="SSF82771">
    <property type="entry name" value="GIY-YIG endonuclease"/>
    <property type="match status" value="1"/>
</dbReference>
<dbReference type="PANTHER" id="PTHR34477:SF5">
    <property type="entry name" value="BSL5627 PROTEIN"/>
    <property type="match status" value="1"/>
</dbReference>
<comment type="caution">
    <text evidence="3">The sequence shown here is derived from an EMBL/GenBank/DDBJ whole genome shotgun (WGS) entry which is preliminary data.</text>
</comment>
<organism evidence="3 4">
    <name type="scientific">Candidatus Komeilibacteria bacterium CG_4_9_14_0_8_um_filter_36_9</name>
    <dbReference type="NCBI Taxonomy" id="1974473"/>
    <lineage>
        <taxon>Bacteria</taxon>
        <taxon>Candidatus Komeiliibacteriota</taxon>
    </lineage>
</organism>